<gene>
    <name evidence="1" type="ORF">H7849_03820</name>
</gene>
<dbReference type="EMBL" id="CP060394">
    <property type="protein sequence ID" value="QNI33113.1"/>
    <property type="molecule type" value="Genomic_DNA"/>
</dbReference>
<dbReference type="KEGG" id="adin:H7849_03820"/>
<dbReference type="AlphaFoldDB" id="A0A7G8BKP3"/>
<dbReference type="Proteomes" id="UP000515312">
    <property type="component" value="Chromosome"/>
</dbReference>
<evidence type="ECO:0000313" key="1">
    <source>
        <dbReference type="EMBL" id="QNI33113.1"/>
    </source>
</evidence>
<reference evidence="1 2" key="1">
    <citation type="submission" date="2020-08" db="EMBL/GenBank/DDBJ databases">
        <title>Edaphobacter telluris sp. nov. and Acidobacterium dinghuensis sp. nov., two acidobacteria isolated from forest soil.</title>
        <authorList>
            <person name="Fu J."/>
            <person name="Qiu L."/>
        </authorList>
    </citation>
    <scope>NUCLEOTIDE SEQUENCE [LARGE SCALE GENOMIC DNA]</scope>
    <source>
        <strain evidence="1">4Y35</strain>
    </source>
</reference>
<sequence>MIPTVTTTHAVPQKLLPARVHVSRARLTICHHCFQVLGSAQNKAEVRALQLAHICKEKLNDQQPAAALPFN</sequence>
<evidence type="ECO:0000313" key="2">
    <source>
        <dbReference type="Proteomes" id="UP000515312"/>
    </source>
</evidence>
<organism evidence="1 2">
    <name type="scientific">Alloacidobacterium dinghuense</name>
    <dbReference type="NCBI Taxonomy" id="2763107"/>
    <lineage>
        <taxon>Bacteria</taxon>
        <taxon>Pseudomonadati</taxon>
        <taxon>Acidobacteriota</taxon>
        <taxon>Terriglobia</taxon>
        <taxon>Terriglobales</taxon>
        <taxon>Acidobacteriaceae</taxon>
        <taxon>Alloacidobacterium</taxon>
    </lineage>
</organism>
<dbReference type="RefSeq" id="WP_186744274.1">
    <property type="nucleotide sequence ID" value="NZ_CP060394.1"/>
</dbReference>
<name>A0A7G8BKP3_9BACT</name>
<keyword evidence="2" id="KW-1185">Reference proteome</keyword>
<accession>A0A7G8BKP3</accession>
<proteinExistence type="predicted"/>
<protein>
    <submittedName>
        <fullName evidence="1">Uncharacterized protein</fullName>
    </submittedName>
</protein>